<dbReference type="eggNOG" id="KOG0443">
    <property type="taxonomic scope" value="Eukaryota"/>
</dbReference>
<dbReference type="SUPFAM" id="SSF55753">
    <property type="entry name" value="Actin depolymerizing proteins"/>
    <property type="match status" value="1"/>
</dbReference>
<keyword evidence="1" id="KW-0677">Repeat</keyword>
<dbReference type="InterPro" id="IPR029006">
    <property type="entry name" value="ADF-H/Gelsolin-like_dom_sf"/>
</dbReference>
<sequence>MAHWSTASFFFLYAGYVFNILFNLNKFMASQTHDPFRIRQEDQETAVRLAKTMKYSLKGRPVQAPIFEGKEPPQFVAVFQHMVVLKNDRVHQTESVALIQVSGTGVHNSKALQVEAYLKKMPGCLDLLFSCKRGNIELILLVCTSKKVFLRDCQGFPLVLNFAPGI</sequence>
<evidence type="ECO:0000313" key="3">
    <source>
        <dbReference type="EMBL" id="EFH53524.1"/>
    </source>
</evidence>
<name>D7LPF2_ARALL</name>
<evidence type="ECO:0000256" key="1">
    <source>
        <dbReference type="ARBA" id="ARBA00022737"/>
    </source>
</evidence>
<gene>
    <name evidence="3" type="ORF">ARALYDRAFT_905407</name>
</gene>
<dbReference type="EMBL" id="GL348717">
    <property type="protein sequence ID" value="EFH53524.1"/>
    <property type="molecule type" value="Genomic_DNA"/>
</dbReference>
<dbReference type="PANTHER" id="PTHR11977:SF51">
    <property type="entry name" value="PROTEIN FLIGHTLESS-1 HOMOLOG"/>
    <property type="match status" value="1"/>
</dbReference>
<keyword evidence="2" id="KW-0472">Membrane</keyword>
<keyword evidence="2" id="KW-0812">Transmembrane</keyword>
<dbReference type="PANTHER" id="PTHR11977">
    <property type="entry name" value="VILLIN"/>
    <property type="match status" value="1"/>
</dbReference>
<feature type="transmembrane region" description="Helical" evidence="2">
    <location>
        <begin position="6"/>
        <end position="24"/>
    </location>
</feature>
<evidence type="ECO:0000313" key="4">
    <source>
        <dbReference type="Proteomes" id="UP000008694"/>
    </source>
</evidence>
<dbReference type="GO" id="GO:0051014">
    <property type="term" value="P:actin filament severing"/>
    <property type="evidence" value="ECO:0007669"/>
    <property type="project" value="TreeGrafter"/>
</dbReference>
<proteinExistence type="predicted"/>
<keyword evidence="4" id="KW-1185">Reference proteome</keyword>
<evidence type="ECO:0000256" key="2">
    <source>
        <dbReference type="SAM" id="Phobius"/>
    </source>
</evidence>
<dbReference type="STRING" id="81972.D7LPF2"/>
<keyword evidence="2" id="KW-1133">Transmembrane helix</keyword>
<dbReference type="Gene3D" id="3.40.20.10">
    <property type="entry name" value="Severin"/>
    <property type="match status" value="1"/>
</dbReference>
<reference evidence="4" key="1">
    <citation type="journal article" date="2011" name="Nat. Genet.">
        <title>The Arabidopsis lyrata genome sequence and the basis of rapid genome size change.</title>
        <authorList>
            <person name="Hu T.T."/>
            <person name="Pattyn P."/>
            <person name="Bakker E.G."/>
            <person name="Cao J."/>
            <person name="Cheng J.-F."/>
            <person name="Clark R.M."/>
            <person name="Fahlgren N."/>
            <person name="Fawcett J.A."/>
            <person name="Grimwood J."/>
            <person name="Gundlach H."/>
            <person name="Haberer G."/>
            <person name="Hollister J.D."/>
            <person name="Ossowski S."/>
            <person name="Ottilar R.P."/>
            <person name="Salamov A.A."/>
            <person name="Schneeberger K."/>
            <person name="Spannagl M."/>
            <person name="Wang X."/>
            <person name="Yang L."/>
            <person name="Nasrallah M.E."/>
            <person name="Bergelson J."/>
            <person name="Carrington J.C."/>
            <person name="Gaut B.S."/>
            <person name="Schmutz J."/>
            <person name="Mayer K.F.X."/>
            <person name="Van de Peer Y."/>
            <person name="Grigoriev I.V."/>
            <person name="Nordborg M."/>
            <person name="Weigel D."/>
            <person name="Guo Y.-L."/>
        </authorList>
    </citation>
    <scope>NUCLEOTIDE SEQUENCE [LARGE SCALE GENOMIC DNA]</scope>
    <source>
        <strain evidence="4">cv. MN47</strain>
    </source>
</reference>
<dbReference type="InterPro" id="IPR007122">
    <property type="entry name" value="Villin/Gelsolin"/>
</dbReference>
<protein>
    <submittedName>
        <fullName evidence="3">Uncharacterized protein</fullName>
    </submittedName>
</protein>
<dbReference type="Proteomes" id="UP000008694">
    <property type="component" value="Unassembled WGS sequence"/>
</dbReference>
<dbReference type="AlphaFoldDB" id="D7LPF2"/>
<organism evidence="4">
    <name type="scientific">Arabidopsis lyrata subsp. lyrata</name>
    <name type="common">Lyre-leaved rock-cress</name>
    <dbReference type="NCBI Taxonomy" id="81972"/>
    <lineage>
        <taxon>Eukaryota</taxon>
        <taxon>Viridiplantae</taxon>
        <taxon>Streptophyta</taxon>
        <taxon>Embryophyta</taxon>
        <taxon>Tracheophyta</taxon>
        <taxon>Spermatophyta</taxon>
        <taxon>Magnoliopsida</taxon>
        <taxon>eudicotyledons</taxon>
        <taxon>Gunneridae</taxon>
        <taxon>Pentapetalae</taxon>
        <taxon>rosids</taxon>
        <taxon>malvids</taxon>
        <taxon>Brassicales</taxon>
        <taxon>Brassicaceae</taxon>
        <taxon>Camelineae</taxon>
        <taxon>Arabidopsis</taxon>
    </lineage>
</organism>
<dbReference type="GO" id="GO:0051015">
    <property type="term" value="F:actin filament binding"/>
    <property type="evidence" value="ECO:0007669"/>
    <property type="project" value="InterPro"/>
</dbReference>
<accession>D7LPF2</accession>
<dbReference type="HOGENOM" id="CLU_1604988_0_0_1"/>
<dbReference type="Gramene" id="scaffold_501111.1">
    <property type="protein sequence ID" value="scaffold_501111.1"/>
    <property type="gene ID" value="scaffold_501111.1"/>
</dbReference>